<reference evidence="2" key="1">
    <citation type="journal article" date="2024" name="Proc. Natl. Acad. Sci. U.S.A.">
        <title>Extraordinary preservation of gene collinearity over three hundred million years revealed in homosporous lycophytes.</title>
        <authorList>
            <person name="Li C."/>
            <person name="Wickell D."/>
            <person name="Kuo L.Y."/>
            <person name="Chen X."/>
            <person name="Nie B."/>
            <person name="Liao X."/>
            <person name="Peng D."/>
            <person name="Ji J."/>
            <person name="Jenkins J."/>
            <person name="Williams M."/>
            <person name="Shu S."/>
            <person name="Plott C."/>
            <person name="Barry K."/>
            <person name="Rajasekar S."/>
            <person name="Grimwood J."/>
            <person name="Han X."/>
            <person name="Sun S."/>
            <person name="Hou Z."/>
            <person name="He W."/>
            <person name="Dai G."/>
            <person name="Sun C."/>
            <person name="Schmutz J."/>
            <person name="Leebens-Mack J.H."/>
            <person name="Li F.W."/>
            <person name="Wang L."/>
        </authorList>
    </citation>
    <scope>NUCLEOTIDE SEQUENCE [LARGE SCALE GENOMIC DNA]</scope>
    <source>
        <strain evidence="2">cv. PW_Plant_1</strain>
    </source>
</reference>
<accession>A0ACC2BU28</accession>
<evidence type="ECO:0000313" key="2">
    <source>
        <dbReference type="Proteomes" id="UP001162992"/>
    </source>
</evidence>
<gene>
    <name evidence="1" type="ORF">O6H91_13G039700</name>
</gene>
<protein>
    <submittedName>
        <fullName evidence="1">Uncharacterized protein</fullName>
    </submittedName>
</protein>
<proteinExistence type="predicted"/>
<sequence>MQAMMCYALDQERKGMFKDSSKQQCGLDQNIAILNLLQVPLFDSKEPLVNLLHIFLYKIMMQCRNPLQANKATLQTTFFLGLIGGHVGEDYYDNQDQVLLRANVIKRKIKQRGYL</sequence>
<organism evidence="1 2">
    <name type="scientific">Diphasiastrum complanatum</name>
    <name type="common">Issler's clubmoss</name>
    <name type="synonym">Lycopodium complanatum</name>
    <dbReference type="NCBI Taxonomy" id="34168"/>
    <lineage>
        <taxon>Eukaryota</taxon>
        <taxon>Viridiplantae</taxon>
        <taxon>Streptophyta</taxon>
        <taxon>Embryophyta</taxon>
        <taxon>Tracheophyta</taxon>
        <taxon>Lycopodiopsida</taxon>
        <taxon>Lycopodiales</taxon>
        <taxon>Lycopodiaceae</taxon>
        <taxon>Lycopodioideae</taxon>
        <taxon>Diphasiastrum</taxon>
    </lineage>
</organism>
<evidence type="ECO:0000313" key="1">
    <source>
        <dbReference type="EMBL" id="KAJ7533260.1"/>
    </source>
</evidence>
<keyword evidence="2" id="KW-1185">Reference proteome</keyword>
<name>A0ACC2BU28_DIPCM</name>
<dbReference type="EMBL" id="CM055104">
    <property type="protein sequence ID" value="KAJ7533260.1"/>
    <property type="molecule type" value="Genomic_DNA"/>
</dbReference>
<dbReference type="Proteomes" id="UP001162992">
    <property type="component" value="Chromosome 13"/>
</dbReference>
<comment type="caution">
    <text evidence="1">The sequence shown here is derived from an EMBL/GenBank/DDBJ whole genome shotgun (WGS) entry which is preliminary data.</text>
</comment>